<evidence type="ECO:0000256" key="2">
    <source>
        <dbReference type="ARBA" id="ARBA00022737"/>
    </source>
</evidence>
<dbReference type="GO" id="GO:1990234">
    <property type="term" value="C:transferase complex"/>
    <property type="evidence" value="ECO:0007669"/>
    <property type="project" value="UniProtKB-ARBA"/>
</dbReference>
<dbReference type="InterPro" id="IPR056884">
    <property type="entry name" value="NPHP3-like_N"/>
</dbReference>
<feature type="repeat" description="WD" evidence="3">
    <location>
        <begin position="895"/>
        <end position="936"/>
    </location>
</feature>
<dbReference type="HOGENOM" id="CLU_000288_6_0_1"/>
<dbReference type="InParanoid" id="A0A0D0AXM7"/>
<dbReference type="PROSITE" id="PS50837">
    <property type="entry name" value="NACHT"/>
    <property type="match status" value="1"/>
</dbReference>
<keyword evidence="7" id="KW-1185">Reference proteome</keyword>
<dbReference type="PANTHER" id="PTHR22847:SF637">
    <property type="entry name" value="WD REPEAT DOMAIN 5B"/>
    <property type="match status" value="1"/>
</dbReference>
<dbReference type="InterPro" id="IPR027417">
    <property type="entry name" value="P-loop_NTPase"/>
</dbReference>
<dbReference type="SMART" id="SM00320">
    <property type="entry name" value="WD40"/>
    <property type="match status" value="4"/>
</dbReference>
<dbReference type="PROSITE" id="PS50294">
    <property type="entry name" value="WD_REPEATS_REGION"/>
    <property type="match status" value="4"/>
</dbReference>
<feature type="compositionally biased region" description="Basic residues" evidence="4">
    <location>
        <begin position="26"/>
        <end position="36"/>
    </location>
</feature>
<feature type="compositionally biased region" description="Polar residues" evidence="4">
    <location>
        <begin position="1061"/>
        <end position="1071"/>
    </location>
</feature>
<dbReference type="Pfam" id="PF00400">
    <property type="entry name" value="WD40"/>
    <property type="match status" value="4"/>
</dbReference>
<feature type="compositionally biased region" description="Basic and acidic residues" evidence="4">
    <location>
        <begin position="37"/>
        <end position="49"/>
    </location>
</feature>
<name>A0A0D0AXM7_9AGAM</name>
<dbReference type="PROSITE" id="PS50082">
    <property type="entry name" value="WD_REPEATS_2"/>
    <property type="match status" value="4"/>
</dbReference>
<dbReference type="Proteomes" id="UP000054485">
    <property type="component" value="Unassembled WGS sequence"/>
</dbReference>
<gene>
    <name evidence="6" type="ORF">CY34DRAFT_16265</name>
</gene>
<dbReference type="InterPro" id="IPR036322">
    <property type="entry name" value="WD40_repeat_dom_sf"/>
</dbReference>
<dbReference type="InterPro" id="IPR015943">
    <property type="entry name" value="WD40/YVTN_repeat-like_dom_sf"/>
</dbReference>
<reference evidence="7" key="2">
    <citation type="submission" date="2015-01" db="EMBL/GenBank/DDBJ databases">
        <title>Evolutionary Origins and Diversification of the Mycorrhizal Mutualists.</title>
        <authorList>
            <consortium name="DOE Joint Genome Institute"/>
            <consortium name="Mycorrhizal Genomics Consortium"/>
            <person name="Kohler A."/>
            <person name="Kuo A."/>
            <person name="Nagy L.G."/>
            <person name="Floudas D."/>
            <person name="Copeland A."/>
            <person name="Barry K.W."/>
            <person name="Cichocki N."/>
            <person name="Veneault-Fourrey C."/>
            <person name="LaButti K."/>
            <person name="Lindquist E.A."/>
            <person name="Lipzen A."/>
            <person name="Lundell T."/>
            <person name="Morin E."/>
            <person name="Murat C."/>
            <person name="Riley R."/>
            <person name="Ohm R."/>
            <person name="Sun H."/>
            <person name="Tunlid A."/>
            <person name="Henrissat B."/>
            <person name="Grigoriev I.V."/>
            <person name="Hibbett D.S."/>
            <person name="Martin F."/>
        </authorList>
    </citation>
    <scope>NUCLEOTIDE SEQUENCE [LARGE SCALE GENOMIC DNA]</scope>
    <source>
        <strain evidence="7">UH-Slu-Lm8-n1</strain>
    </source>
</reference>
<dbReference type="STRING" id="930992.A0A0D0AXM7"/>
<evidence type="ECO:0000256" key="3">
    <source>
        <dbReference type="PROSITE-ProRule" id="PRU00221"/>
    </source>
</evidence>
<dbReference type="OrthoDB" id="2691691at2759"/>
<evidence type="ECO:0000256" key="4">
    <source>
        <dbReference type="SAM" id="MobiDB-lite"/>
    </source>
</evidence>
<dbReference type="PANTHER" id="PTHR22847">
    <property type="entry name" value="WD40 REPEAT PROTEIN"/>
    <property type="match status" value="1"/>
</dbReference>
<organism evidence="6 7">
    <name type="scientific">Suillus luteus UH-Slu-Lm8-n1</name>
    <dbReference type="NCBI Taxonomy" id="930992"/>
    <lineage>
        <taxon>Eukaryota</taxon>
        <taxon>Fungi</taxon>
        <taxon>Dikarya</taxon>
        <taxon>Basidiomycota</taxon>
        <taxon>Agaricomycotina</taxon>
        <taxon>Agaricomycetes</taxon>
        <taxon>Agaricomycetidae</taxon>
        <taxon>Boletales</taxon>
        <taxon>Suillineae</taxon>
        <taxon>Suillaceae</taxon>
        <taxon>Suillus</taxon>
    </lineage>
</organism>
<feature type="domain" description="NACHT" evidence="5">
    <location>
        <begin position="339"/>
        <end position="495"/>
    </location>
</feature>
<feature type="repeat" description="WD" evidence="3">
    <location>
        <begin position="938"/>
        <end position="979"/>
    </location>
</feature>
<protein>
    <submittedName>
        <fullName evidence="6">Unplaced genomic scaffold CY34scaffold_381, whole genome shotgun sequence</fullName>
    </submittedName>
</protein>
<dbReference type="CDD" id="cd00200">
    <property type="entry name" value="WD40"/>
    <property type="match status" value="1"/>
</dbReference>
<dbReference type="InterPro" id="IPR001680">
    <property type="entry name" value="WD40_rpt"/>
</dbReference>
<dbReference type="Pfam" id="PF24883">
    <property type="entry name" value="NPHP3_N"/>
    <property type="match status" value="1"/>
</dbReference>
<dbReference type="SUPFAM" id="SSF52540">
    <property type="entry name" value="P-loop containing nucleoside triphosphate hydrolases"/>
    <property type="match status" value="1"/>
</dbReference>
<dbReference type="AlphaFoldDB" id="A0A0D0AXM7"/>
<feature type="region of interest" description="Disordered" evidence="4">
    <location>
        <begin position="1"/>
        <end position="80"/>
    </location>
</feature>
<dbReference type="InterPro" id="IPR020472">
    <property type="entry name" value="WD40_PAC1"/>
</dbReference>
<evidence type="ECO:0000313" key="6">
    <source>
        <dbReference type="EMBL" id="KIK36638.1"/>
    </source>
</evidence>
<feature type="region of interest" description="Disordered" evidence="4">
    <location>
        <begin position="1057"/>
        <end position="1079"/>
    </location>
</feature>
<sequence length="1188" mass="131477">MRKGNSSRGTTKETHTSDSEPTARGGSHRPRGRLRRFLGEFKDSVKDGANKLGISRPKDSRSGSPVPPNIDHELSSSNPNIKVQAAPSGVEVEADTQSALRGAQHAAVRMHPLSGPAITVASVGQDAQADLTAAVDFQDTYLRPLRVFNAVIGEIENVHPYAKMALGVLSYAAKIILAQANRDAAVLTLLEKLSEVYSFMTQDEMLGQISSMRDILGKISQQTRECAYFIKNYSETCNFWKRLRKNVLSETTDTIQKYSDVFDRLMQNFRDQVAHDVAIHIHDIGIHVHRTEEILDLSGMTYADGAGLDTRKECLQGTRTEILSEITDWVNSTGENVPRVLWLSGPAGKGKSAIAHTIAKWFNDAGGLGSCYSFDRQREADRRHEKIFSTIARDLADRDPAMRQALADAVQAASSLKKTTDINQQWQKLLVEPLRKSSGSIGERVVIVIDALDESGGVETRRDLLRILAGKHQNPAVPKLTDLPDNLRFIVTSRPLDDIDAEFHGVQGVRQMSMDDIPPASAERDIRAYVSKELEGLGFQDREFAVLAEKADGLFEWARLACEYIKNSHAGLSPMDCYEAVVSRDPAERSVLLHDMYRLILTDIMHRDTSINVQHSQKLRSMALARFRSVMEQILGTAEPLPLDSLNAMRRHFPKREDHFNVKLMVKCMGSLLSGTTNPDSPIRPLHASFSDFLTDQPSSGEFFIDLSKAQHDLAFASLRVMEHGLRFNICNLKSSYLPNSKDPGLQERVKKCISPHLSYSSRFWTSHINTTAFNKELAKEVKLFFDHERLFFWLESLALINALSGAVAAVPLISQWLKGHSEFKDISSTAMDVQRFIQIFGGIILHSTPHLYISALPFSPANSPLSRQFSTRFPNTLRVVSGRDMNWPAVQTVLRGHTSSVTSVSFSPDGTRIVTGSWDSTVRLWDAATGQPVGEPLRGHTSPVTSVSFSPDGTCIVTGSLDETVRLWDAAKGRPVGEPLRGHTSSVNSVSFSPDGTRIVTGSGDNTVRLWDSVTGKPVGEPLRGHTSIVTSVSFSPDGTRIATSSDDLTVRLWNAPARQPSQQRVTSDPSPFPDEQSMIEPTTVMASNTWNNHFISFSPNSTHALRNTSELTEGASHDNRSSTPIFLNADSGWVVGPKHRLLFWVPPASQHSFYNPATVLVIPRGGPELDLSRMAHGQHWHKCREE</sequence>
<dbReference type="PRINTS" id="PR00320">
    <property type="entry name" value="GPROTEINBRPT"/>
</dbReference>
<feature type="repeat" description="WD" evidence="3">
    <location>
        <begin position="981"/>
        <end position="1022"/>
    </location>
</feature>
<dbReference type="PROSITE" id="PS00678">
    <property type="entry name" value="WD_REPEATS_1"/>
    <property type="match status" value="1"/>
</dbReference>
<dbReference type="InterPro" id="IPR007111">
    <property type="entry name" value="NACHT_NTPase"/>
</dbReference>
<evidence type="ECO:0000313" key="7">
    <source>
        <dbReference type="Proteomes" id="UP000054485"/>
    </source>
</evidence>
<keyword evidence="2" id="KW-0677">Repeat</keyword>
<feature type="repeat" description="WD" evidence="3">
    <location>
        <begin position="1024"/>
        <end position="1065"/>
    </location>
</feature>
<dbReference type="Gene3D" id="3.40.50.300">
    <property type="entry name" value="P-loop containing nucleotide triphosphate hydrolases"/>
    <property type="match status" value="1"/>
</dbReference>
<dbReference type="Gene3D" id="2.130.10.10">
    <property type="entry name" value="YVTN repeat-like/Quinoprotein amine dehydrogenase"/>
    <property type="match status" value="2"/>
</dbReference>
<dbReference type="SUPFAM" id="SSF50978">
    <property type="entry name" value="WD40 repeat-like"/>
    <property type="match status" value="1"/>
</dbReference>
<reference evidence="6 7" key="1">
    <citation type="submission" date="2014-04" db="EMBL/GenBank/DDBJ databases">
        <authorList>
            <consortium name="DOE Joint Genome Institute"/>
            <person name="Kuo A."/>
            <person name="Ruytinx J."/>
            <person name="Rineau F."/>
            <person name="Colpaert J."/>
            <person name="Kohler A."/>
            <person name="Nagy L.G."/>
            <person name="Floudas D."/>
            <person name="Copeland A."/>
            <person name="Barry K.W."/>
            <person name="Cichocki N."/>
            <person name="Veneault-Fourrey C."/>
            <person name="LaButti K."/>
            <person name="Lindquist E.A."/>
            <person name="Lipzen A."/>
            <person name="Lundell T."/>
            <person name="Morin E."/>
            <person name="Murat C."/>
            <person name="Sun H."/>
            <person name="Tunlid A."/>
            <person name="Henrissat B."/>
            <person name="Grigoriev I.V."/>
            <person name="Hibbett D.S."/>
            <person name="Martin F."/>
            <person name="Nordberg H.P."/>
            <person name="Cantor M.N."/>
            <person name="Hua S.X."/>
        </authorList>
    </citation>
    <scope>NUCLEOTIDE SEQUENCE [LARGE SCALE GENOMIC DNA]</scope>
    <source>
        <strain evidence="6 7">UH-Slu-Lm8-n1</strain>
    </source>
</reference>
<dbReference type="EMBL" id="KN835512">
    <property type="protein sequence ID" value="KIK36638.1"/>
    <property type="molecule type" value="Genomic_DNA"/>
</dbReference>
<accession>A0A0D0AXM7</accession>
<keyword evidence="1 3" id="KW-0853">WD repeat</keyword>
<proteinExistence type="predicted"/>
<dbReference type="InterPro" id="IPR019775">
    <property type="entry name" value="WD40_repeat_CS"/>
</dbReference>
<evidence type="ECO:0000256" key="1">
    <source>
        <dbReference type="ARBA" id="ARBA00022574"/>
    </source>
</evidence>
<evidence type="ECO:0000259" key="5">
    <source>
        <dbReference type="PROSITE" id="PS50837"/>
    </source>
</evidence>